<gene>
    <name evidence="1" type="ORF">HPB49_005222</name>
</gene>
<protein>
    <submittedName>
        <fullName evidence="1">Uncharacterized protein</fullName>
    </submittedName>
</protein>
<reference evidence="1" key="1">
    <citation type="submission" date="2020-05" db="EMBL/GenBank/DDBJ databases">
        <title>Large-scale comparative analyses of tick genomes elucidate their genetic diversity and vector capacities.</title>
        <authorList>
            <person name="Jia N."/>
            <person name="Wang J."/>
            <person name="Shi W."/>
            <person name="Du L."/>
            <person name="Sun Y."/>
            <person name="Zhan W."/>
            <person name="Jiang J."/>
            <person name="Wang Q."/>
            <person name="Zhang B."/>
            <person name="Ji P."/>
            <person name="Sakyi L.B."/>
            <person name="Cui X."/>
            <person name="Yuan T."/>
            <person name="Jiang B."/>
            <person name="Yang W."/>
            <person name="Lam T.T.-Y."/>
            <person name="Chang Q."/>
            <person name="Ding S."/>
            <person name="Wang X."/>
            <person name="Zhu J."/>
            <person name="Ruan X."/>
            <person name="Zhao L."/>
            <person name="Wei J."/>
            <person name="Que T."/>
            <person name="Du C."/>
            <person name="Cheng J."/>
            <person name="Dai P."/>
            <person name="Han X."/>
            <person name="Huang E."/>
            <person name="Gao Y."/>
            <person name="Liu J."/>
            <person name="Shao H."/>
            <person name="Ye R."/>
            <person name="Li L."/>
            <person name="Wei W."/>
            <person name="Wang X."/>
            <person name="Wang C."/>
            <person name="Yang T."/>
            <person name="Huo Q."/>
            <person name="Li W."/>
            <person name="Guo W."/>
            <person name="Chen H."/>
            <person name="Zhou L."/>
            <person name="Ni X."/>
            <person name="Tian J."/>
            <person name="Zhou Y."/>
            <person name="Sheng Y."/>
            <person name="Liu T."/>
            <person name="Pan Y."/>
            <person name="Xia L."/>
            <person name="Li J."/>
            <person name="Zhao F."/>
            <person name="Cao W."/>
        </authorList>
    </citation>
    <scope>NUCLEOTIDE SEQUENCE</scope>
    <source>
        <strain evidence="1">Dsil-2018</strain>
    </source>
</reference>
<organism evidence="1 2">
    <name type="scientific">Dermacentor silvarum</name>
    <name type="common">Tick</name>
    <dbReference type="NCBI Taxonomy" id="543639"/>
    <lineage>
        <taxon>Eukaryota</taxon>
        <taxon>Metazoa</taxon>
        <taxon>Ecdysozoa</taxon>
        <taxon>Arthropoda</taxon>
        <taxon>Chelicerata</taxon>
        <taxon>Arachnida</taxon>
        <taxon>Acari</taxon>
        <taxon>Parasitiformes</taxon>
        <taxon>Ixodida</taxon>
        <taxon>Ixodoidea</taxon>
        <taxon>Ixodidae</taxon>
        <taxon>Rhipicephalinae</taxon>
        <taxon>Dermacentor</taxon>
    </lineage>
</organism>
<evidence type="ECO:0000313" key="1">
    <source>
        <dbReference type="EMBL" id="KAH7949113.1"/>
    </source>
</evidence>
<keyword evidence="2" id="KW-1185">Reference proteome</keyword>
<dbReference type="EMBL" id="CM023474">
    <property type="protein sequence ID" value="KAH7949113.1"/>
    <property type="molecule type" value="Genomic_DNA"/>
</dbReference>
<accession>A0ACB8CQ17</accession>
<evidence type="ECO:0000313" key="2">
    <source>
        <dbReference type="Proteomes" id="UP000821865"/>
    </source>
</evidence>
<name>A0ACB8CQ17_DERSI</name>
<proteinExistence type="predicted"/>
<comment type="caution">
    <text evidence="1">The sequence shown here is derived from an EMBL/GenBank/DDBJ whole genome shotgun (WGS) entry which is preliminary data.</text>
</comment>
<dbReference type="Proteomes" id="UP000821865">
    <property type="component" value="Chromosome 5"/>
</dbReference>
<sequence>MIEPPGWIQELDVLKLQQDKEHRLRDFRYHALPNLSSAQLFFIYYALDNCESGDSVYGEHLGHLLPAPYRVNVALRHVLEFWDAFQCPDGAAMARLPLVAACSVVRQDVWHRGLEADDDW</sequence>